<proteinExistence type="predicted"/>
<evidence type="ECO:0000256" key="1">
    <source>
        <dbReference type="SAM" id="MobiDB-lite"/>
    </source>
</evidence>
<comment type="caution">
    <text evidence="2">The sequence shown here is derived from an EMBL/GenBank/DDBJ whole genome shotgun (WGS) entry which is preliminary data.</text>
</comment>
<reference evidence="2 3" key="1">
    <citation type="submission" date="2020-12" db="EMBL/GenBank/DDBJ databases">
        <title>Genome assembly for a thermostable protease producing Bacillus cereus MAKP1 strain isolated from chicken gut.</title>
        <authorList>
            <person name="Malaviya A."/>
        </authorList>
    </citation>
    <scope>NUCLEOTIDE SEQUENCE [LARGE SCALE GENOMIC DNA]</scope>
    <source>
        <strain evidence="2 3">MAKP1</strain>
    </source>
</reference>
<protein>
    <submittedName>
        <fullName evidence="2">Uncharacterized protein</fullName>
    </submittedName>
</protein>
<dbReference type="Proteomes" id="UP000613452">
    <property type="component" value="Unassembled WGS sequence"/>
</dbReference>
<name>A0ABD4LLY1_BACCE</name>
<sequence>MENRNYSNRRDSRKNRQEVDKLRDERPQRRKRVNVDRNTEVIVVNNEMWRFVYDNPKMQTALDMEKHGDEDYITVGDLRVILNSNRKILEGFSLLITEVVGGEYELEDVLVYLGLDKKYDEYFSLSPEWKRGQVNSSDVKDFVLKSNVQKFKHIMETVDAKLSKKIIETAITLFKTGEFGDYQKMQVIRKYAGDDIFADAEETEIDEDVEII</sequence>
<dbReference type="EMBL" id="JAEFBZ010000007">
    <property type="protein sequence ID" value="MBK1611783.1"/>
    <property type="molecule type" value="Genomic_DNA"/>
</dbReference>
<feature type="region of interest" description="Disordered" evidence="1">
    <location>
        <begin position="1"/>
        <end position="31"/>
    </location>
</feature>
<organism evidence="2 3">
    <name type="scientific">Bacillus cereus</name>
    <dbReference type="NCBI Taxonomy" id="1396"/>
    <lineage>
        <taxon>Bacteria</taxon>
        <taxon>Bacillati</taxon>
        <taxon>Bacillota</taxon>
        <taxon>Bacilli</taxon>
        <taxon>Bacillales</taxon>
        <taxon>Bacillaceae</taxon>
        <taxon>Bacillus</taxon>
        <taxon>Bacillus cereus group</taxon>
    </lineage>
</organism>
<evidence type="ECO:0000313" key="2">
    <source>
        <dbReference type="EMBL" id="MBK1611783.1"/>
    </source>
</evidence>
<evidence type="ECO:0000313" key="3">
    <source>
        <dbReference type="Proteomes" id="UP000613452"/>
    </source>
</evidence>
<gene>
    <name evidence="2" type="ORF">JCR31_28545</name>
</gene>
<dbReference type="AlphaFoldDB" id="A0ABD4LLY1"/>
<accession>A0ABD4LLY1</accession>